<name>A0A5N5MMD8_9ROSI</name>
<dbReference type="GO" id="GO:0003677">
    <property type="term" value="F:DNA binding"/>
    <property type="evidence" value="ECO:0007669"/>
    <property type="project" value="UniProtKB-KW"/>
</dbReference>
<keyword evidence="2" id="KW-0805">Transcription regulation</keyword>
<evidence type="ECO:0000256" key="4">
    <source>
        <dbReference type="ARBA" id="ARBA00023163"/>
    </source>
</evidence>
<keyword evidence="3" id="KW-0238">DNA-binding</keyword>
<keyword evidence="4" id="KW-0804">Transcription</keyword>
<dbReference type="AlphaFoldDB" id="A0A5N5MMD8"/>
<sequence>MADPEPRLNLIDSYPKDGEFHYLFRKKLTHSDLMLGLILVGKRSREHLLELKISSASVKLYSPASATTSVSFQRHGRESIVQLSKIGWTEIATRNGFAVDDEIDCWCVYHDEDGQRRTSLLVQGIEKVVISEIVSHNLC</sequence>
<accession>A0A5N5MMD8</accession>
<protein>
    <recommendedName>
        <fullName evidence="8">TF-B3 domain-containing protein</fullName>
    </recommendedName>
</protein>
<evidence type="ECO:0000256" key="3">
    <source>
        <dbReference type="ARBA" id="ARBA00023125"/>
    </source>
</evidence>
<dbReference type="SUPFAM" id="SSF101936">
    <property type="entry name" value="DNA-binding pseudobarrel domain"/>
    <property type="match status" value="1"/>
</dbReference>
<comment type="subcellular location">
    <subcellularLocation>
        <location evidence="1">Nucleus</location>
    </subcellularLocation>
</comment>
<evidence type="ECO:0000256" key="2">
    <source>
        <dbReference type="ARBA" id="ARBA00023015"/>
    </source>
</evidence>
<evidence type="ECO:0008006" key="8">
    <source>
        <dbReference type="Google" id="ProtNLM"/>
    </source>
</evidence>
<evidence type="ECO:0000256" key="5">
    <source>
        <dbReference type="ARBA" id="ARBA00023242"/>
    </source>
</evidence>
<evidence type="ECO:0000256" key="1">
    <source>
        <dbReference type="ARBA" id="ARBA00004123"/>
    </source>
</evidence>
<keyword evidence="7" id="KW-1185">Reference proteome</keyword>
<dbReference type="EMBL" id="VDCV01000005">
    <property type="protein sequence ID" value="KAB5556244.1"/>
    <property type="molecule type" value="Genomic_DNA"/>
</dbReference>
<reference evidence="7" key="1">
    <citation type="journal article" date="2019" name="Gigascience">
        <title>De novo genome assembly of the endangered Acer yangbiense, a plant species with extremely small populations endemic to Yunnan Province, China.</title>
        <authorList>
            <person name="Yang J."/>
            <person name="Wariss H.M."/>
            <person name="Tao L."/>
            <person name="Zhang R."/>
            <person name="Yun Q."/>
            <person name="Hollingsworth P."/>
            <person name="Dao Z."/>
            <person name="Luo G."/>
            <person name="Guo H."/>
            <person name="Ma Y."/>
            <person name="Sun W."/>
        </authorList>
    </citation>
    <scope>NUCLEOTIDE SEQUENCE [LARGE SCALE GENOMIC DNA]</scope>
    <source>
        <strain evidence="7">cv. br00</strain>
    </source>
</reference>
<organism evidence="6 7">
    <name type="scientific">Salix brachista</name>
    <dbReference type="NCBI Taxonomy" id="2182728"/>
    <lineage>
        <taxon>Eukaryota</taxon>
        <taxon>Viridiplantae</taxon>
        <taxon>Streptophyta</taxon>
        <taxon>Embryophyta</taxon>
        <taxon>Tracheophyta</taxon>
        <taxon>Spermatophyta</taxon>
        <taxon>Magnoliopsida</taxon>
        <taxon>eudicotyledons</taxon>
        <taxon>Gunneridae</taxon>
        <taxon>Pentapetalae</taxon>
        <taxon>rosids</taxon>
        <taxon>fabids</taxon>
        <taxon>Malpighiales</taxon>
        <taxon>Salicaceae</taxon>
        <taxon>Saliceae</taxon>
        <taxon>Salix</taxon>
    </lineage>
</organism>
<proteinExistence type="predicted"/>
<dbReference type="GO" id="GO:0005634">
    <property type="term" value="C:nucleus"/>
    <property type="evidence" value="ECO:0007669"/>
    <property type="project" value="UniProtKB-SubCell"/>
</dbReference>
<dbReference type="InterPro" id="IPR015300">
    <property type="entry name" value="DNA-bd_pseudobarrel_sf"/>
</dbReference>
<evidence type="ECO:0000313" key="6">
    <source>
        <dbReference type="EMBL" id="KAB5556244.1"/>
    </source>
</evidence>
<evidence type="ECO:0000313" key="7">
    <source>
        <dbReference type="Proteomes" id="UP000326939"/>
    </source>
</evidence>
<dbReference type="Proteomes" id="UP000326939">
    <property type="component" value="Chromosome 5"/>
</dbReference>
<gene>
    <name evidence="6" type="ORF">DKX38_007153</name>
</gene>
<keyword evidence="5" id="KW-0539">Nucleus</keyword>
<comment type="caution">
    <text evidence="6">The sequence shown here is derived from an EMBL/GenBank/DDBJ whole genome shotgun (WGS) entry which is preliminary data.</text>
</comment>